<feature type="region of interest" description="Disordered" evidence="1">
    <location>
        <begin position="130"/>
        <end position="163"/>
    </location>
</feature>
<name>A0AAN9YHT3_9PEZI</name>
<evidence type="ECO:0000313" key="3">
    <source>
        <dbReference type="Proteomes" id="UP001320245"/>
    </source>
</evidence>
<feature type="region of interest" description="Disordered" evidence="1">
    <location>
        <begin position="1"/>
        <end position="48"/>
    </location>
</feature>
<evidence type="ECO:0000256" key="1">
    <source>
        <dbReference type="SAM" id="MobiDB-lite"/>
    </source>
</evidence>
<protein>
    <recommendedName>
        <fullName evidence="4">25S rRNA (Uridine(2843)-N(3))-methyltransferase</fullName>
    </recommendedName>
</protein>
<accession>A0AAN9YHT3</accession>
<organism evidence="2 3">
    <name type="scientific">Cytospora paraplurivora</name>
    <dbReference type="NCBI Taxonomy" id="2898453"/>
    <lineage>
        <taxon>Eukaryota</taxon>
        <taxon>Fungi</taxon>
        <taxon>Dikarya</taxon>
        <taxon>Ascomycota</taxon>
        <taxon>Pezizomycotina</taxon>
        <taxon>Sordariomycetes</taxon>
        <taxon>Sordariomycetidae</taxon>
        <taxon>Diaporthales</taxon>
        <taxon>Cytosporaceae</taxon>
        <taxon>Cytospora</taxon>
    </lineage>
</organism>
<dbReference type="AlphaFoldDB" id="A0AAN9YHT3"/>
<dbReference type="InterPro" id="IPR021463">
    <property type="entry name" value="Methyltransf_34"/>
</dbReference>
<feature type="compositionally biased region" description="Low complexity" evidence="1">
    <location>
        <begin position="19"/>
        <end position="31"/>
    </location>
</feature>
<proteinExistence type="predicted"/>
<dbReference type="EMBL" id="JAJSPL020000010">
    <property type="protein sequence ID" value="KAK7744516.1"/>
    <property type="molecule type" value="Genomic_DNA"/>
</dbReference>
<keyword evidence="3" id="KW-1185">Reference proteome</keyword>
<comment type="caution">
    <text evidence="2">The sequence shown here is derived from an EMBL/GenBank/DDBJ whole genome shotgun (WGS) entry which is preliminary data.</text>
</comment>
<reference evidence="2 3" key="1">
    <citation type="journal article" date="2023" name="PLoS ONE">
        <title>Cytospora paraplurivora sp. nov. isolated from orchards with fruit tree decline syndrome in Ontario, Canada.</title>
        <authorList>
            <person name="Ilyukhin E."/>
            <person name="Nguyen H.D.T."/>
            <person name="Castle A.J."/>
            <person name="Ellouze W."/>
        </authorList>
    </citation>
    <scope>NUCLEOTIDE SEQUENCE [LARGE SCALE GENOMIC DNA]</scope>
    <source>
        <strain evidence="2 3">FDS-564</strain>
    </source>
</reference>
<gene>
    <name evidence="2" type="ORF">SLS53_003401</name>
</gene>
<evidence type="ECO:0008006" key="4">
    <source>
        <dbReference type="Google" id="ProtNLM"/>
    </source>
</evidence>
<dbReference type="Pfam" id="PF11312">
    <property type="entry name" value="Methyltransf_34"/>
    <property type="match status" value="1"/>
</dbReference>
<dbReference type="Proteomes" id="UP001320245">
    <property type="component" value="Unassembled WGS sequence"/>
</dbReference>
<evidence type="ECO:0000313" key="2">
    <source>
        <dbReference type="EMBL" id="KAK7744516.1"/>
    </source>
</evidence>
<sequence length="419" mass="44871">MVQENGRKYSSMVRPSKQSTKPSTRSSNKKSNSGKRKEDHESLQPEQTRSYQQRILNVFQTAFSSVLSSENLTTILQEVKTALFNRDFDKAFGNEDYLDAYAARWSPTRALCYSSVLNGIRPHLDKLLSQTEATSPPPAPAPADSNVSSAKAEEEGEDEGPKTNKLLVLAIGGGAAEIVALASFIGQQQQQQQTPPAHTTTSALLLDVAPWGPAVEKLRAALTTRPEMSKYASASARAANAAVVEDAARLDGVAFRRGDVLSLTGGKDDISSLLGGSASASGQNRKGEGKGEGEPVLVTLLFTLNELFNSSPSDDGVGRTTALLFALTGALPAGSLLLVVDSPGSYSEAAVGGSSRRYPMRWLLDRVLLQTAGGAWEKVESRESAWFRLSSQGLEYPIPLEDMRYQMHLYRATGGGTAG</sequence>